<dbReference type="Gene3D" id="1.10.10.60">
    <property type="entry name" value="Homeodomain-like"/>
    <property type="match status" value="1"/>
</dbReference>
<feature type="compositionally biased region" description="Basic and acidic residues" evidence="1">
    <location>
        <begin position="74"/>
        <end position="88"/>
    </location>
</feature>
<dbReference type="EMBL" id="PQXJ01000564">
    <property type="protein sequence ID" value="TGO46803.1"/>
    <property type="molecule type" value="Genomic_DNA"/>
</dbReference>
<feature type="compositionally biased region" description="Basic and acidic residues" evidence="1">
    <location>
        <begin position="39"/>
        <end position="59"/>
    </location>
</feature>
<feature type="compositionally biased region" description="Basic and acidic residues" evidence="1">
    <location>
        <begin position="671"/>
        <end position="703"/>
    </location>
</feature>
<evidence type="ECO:0000313" key="2">
    <source>
        <dbReference type="EMBL" id="TGO46803.1"/>
    </source>
</evidence>
<name>A0A4Z1HP95_9HELO</name>
<feature type="compositionally biased region" description="Polar residues" evidence="1">
    <location>
        <begin position="492"/>
        <end position="502"/>
    </location>
</feature>
<evidence type="ECO:0000313" key="3">
    <source>
        <dbReference type="Proteomes" id="UP000297452"/>
    </source>
</evidence>
<organism evidence="2 3">
    <name type="scientific">Botryotinia narcissicola</name>
    <dbReference type="NCBI Taxonomy" id="278944"/>
    <lineage>
        <taxon>Eukaryota</taxon>
        <taxon>Fungi</taxon>
        <taxon>Dikarya</taxon>
        <taxon>Ascomycota</taxon>
        <taxon>Pezizomycotina</taxon>
        <taxon>Leotiomycetes</taxon>
        <taxon>Helotiales</taxon>
        <taxon>Sclerotiniaceae</taxon>
        <taxon>Botryotinia</taxon>
    </lineage>
</organism>
<gene>
    <name evidence="2" type="ORF">BOTNAR_0564g00040</name>
</gene>
<sequence length="892" mass="99962">MARTSARSVSRDLPSSPPTKPASPIRRTTRSTRSQSVDLDARKPRQESIESTGDKDEQQNSKGGRRAARKQALTRRELSIVAEDREVSSDEEDAEDAEIAKVDEDSEAGEQADDEEDPEAGEQADEEEDPEAGEQADEEEDPEATKEMGRHLKALESLSNGLEVYKEPYGREEFIEVDIVLEKVSGSLNATSLGSSGLGDWATPFAAILQSANLGTLLGQVIQLREDDEVSQQDLMLFLQSLEKMFPRPFVSKFAAPTDLGSESSRLINETHSIMLEIRTQLFELTARQLELGPNYNPNELLTSCFEGGFRKKDIKTGERMEIIRSMFLPPGQAKDSGRYVDFERLNKSFPRAKFFNDLVDYGEKRWVEVEMIVENRGGIKNVMLLFEEVVRDIQSDAEEETVKSGQPDSEPEIRADYEPEVLERYDSTISERGCQASAPKKRKDFHDNPSAITKLVGLRKMAGSRKSGDIEVSSGILASSQPQQQKKDSEITQYFNKYSDSQNKENKSPEQPQGSRGRPLSTATIKRSGMYRKHPNAQKVGWEEDSQGFPIDSQADDPGPSQPRNNKRRLPPPDLRADNEVPQVSQPKTNKRKAGDANILSDDKDNFFNDDFEIDTRETKPGRRIARPKSSARPSKRARTEEDESSRAQDLPSRKASRQASASPEVQSDDDNHSEDQGFEADKNVSKPKPRRSEEARTEAGESSRAQIPPRKHGFPSPNLAPENDDDEQNQEDLEQGTQHREELSRPLQVPDDDEGSVQLPQDDLPGTVAHSFTQASAHLNVRSQAIKNGFSATQTRTPWSDEDTQLLIDYIGDLGPWWSEIAKRGEFERDNITQVGLKDKARNIKVDMLLAGQTLPRNFTGVKLNASLISRVKRTWPDYDPYTDTGYATF</sequence>
<comment type="caution">
    <text evidence="2">The sequence shown here is derived from an EMBL/GenBank/DDBJ whole genome shotgun (WGS) entry which is preliminary data.</text>
</comment>
<feature type="region of interest" description="Disordered" evidence="1">
    <location>
        <begin position="476"/>
        <end position="767"/>
    </location>
</feature>
<accession>A0A4Z1HP95</accession>
<keyword evidence="3" id="KW-1185">Reference proteome</keyword>
<feature type="compositionally biased region" description="Basic and acidic residues" evidence="1">
    <location>
        <begin position="412"/>
        <end position="427"/>
    </location>
</feature>
<feature type="compositionally biased region" description="Basic residues" evidence="1">
    <location>
        <begin position="63"/>
        <end position="73"/>
    </location>
</feature>
<evidence type="ECO:0000256" key="1">
    <source>
        <dbReference type="SAM" id="MobiDB-lite"/>
    </source>
</evidence>
<dbReference type="AlphaFoldDB" id="A0A4Z1HP95"/>
<protein>
    <recommendedName>
        <fullName evidence="4">Myb-like domain-containing protein</fullName>
    </recommendedName>
</protein>
<dbReference type="Proteomes" id="UP000297452">
    <property type="component" value="Unassembled WGS sequence"/>
</dbReference>
<feature type="region of interest" description="Disordered" evidence="1">
    <location>
        <begin position="1"/>
        <end position="147"/>
    </location>
</feature>
<feature type="compositionally biased region" description="Acidic residues" evidence="1">
    <location>
        <begin position="104"/>
        <end position="142"/>
    </location>
</feature>
<evidence type="ECO:0008006" key="4">
    <source>
        <dbReference type="Google" id="ProtNLM"/>
    </source>
</evidence>
<proteinExistence type="predicted"/>
<dbReference type="STRING" id="278944.A0A4Z1HP95"/>
<reference evidence="2 3" key="1">
    <citation type="submission" date="2017-12" db="EMBL/GenBank/DDBJ databases">
        <title>Comparative genomics of Botrytis spp.</title>
        <authorList>
            <person name="Valero-Jimenez C.A."/>
            <person name="Tapia P."/>
            <person name="Veloso J."/>
            <person name="Silva-Moreno E."/>
            <person name="Staats M."/>
            <person name="Valdes J.H."/>
            <person name="Van Kan J.A.L."/>
        </authorList>
    </citation>
    <scope>NUCLEOTIDE SEQUENCE [LARGE SCALE GENOMIC DNA]</scope>
    <source>
        <strain evidence="2 3">MUCL2120</strain>
    </source>
</reference>
<feature type="compositionally biased region" description="Acidic residues" evidence="1">
    <location>
        <begin position="724"/>
        <end position="736"/>
    </location>
</feature>
<dbReference type="OrthoDB" id="5398572at2759"/>
<feature type="region of interest" description="Disordered" evidence="1">
    <location>
        <begin position="398"/>
        <end position="449"/>
    </location>
</feature>